<dbReference type="SUPFAM" id="SSF81321">
    <property type="entry name" value="Family A G protein-coupled receptor-like"/>
    <property type="match status" value="1"/>
</dbReference>
<keyword evidence="3 9" id="KW-0812">Transmembrane</keyword>
<evidence type="ECO:0000256" key="2">
    <source>
        <dbReference type="ARBA" id="ARBA00022475"/>
    </source>
</evidence>
<dbReference type="Ensembl" id="ENSPMRT00000019787.1">
    <property type="protein sequence ID" value="ENSPMRP00000018621.1"/>
    <property type="gene ID" value="ENSPMRG00000012222.1"/>
</dbReference>
<dbReference type="Gene3D" id="1.20.1070.10">
    <property type="entry name" value="Rhodopsin 7-helix transmembrane proteins"/>
    <property type="match status" value="1"/>
</dbReference>
<dbReference type="PROSITE" id="PS50262">
    <property type="entry name" value="G_PROTEIN_RECEP_F1_2"/>
    <property type="match status" value="1"/>
</dbReference>
<dbReference type="OMA" id="ILAYSNC"/>
<name>A0A670J2Y9_PODMU</name>
<evidence type="ECO:0000256" key="4">
    <source>
        <dbReference type="ARBA" id="ARBA00022989"/>
    </source>
</evidence>
<keyword evidence="5" id="KW-0297">G-protein coupled receptor</keyword>
<dbReference type="GO" id="GO:0042923">
    <property type="term" value="F:neuropeptide binding"/>
    <property type="evidence" value="ECO:0007669"/>
    <property type="project" value="TreeGrafter"/>
</dbReference>
<keyword evidence="2" id="KW-1003">Cell membrane</keyword>
<organism evidence="11 12">
    <name type="scientific">Podarcis muralis</name>
    <name type="common">Wall lizard</name>
    <name type="synonym">Lacerta muralis</name>
    <dbReference type="NCBI Taxonomy" id="64176"/>
    <lineage>
        <taxon>Eukaryota</taxon>
        <taxon>Metazoa</taxon>
        <taxon>Chordata</taxon>
        <taxon>Craniata</taxon>
        <taxon>Vertebrata</taxon>
        <taxon>Euteleostomi</taxon>
        <taxon>Lepidosauria</taxon>
        <taxon>Squamata</taxon>
        <taxon>Bifurcata</taxon>
        <taxon>Unidentata</taxon>
        <taxon>Episquamata</taxon>
        <taxon>Laterata</taxon>
        <taxon>Lacertibaenia</taxon>
        <taxon>Lacertidae</taxon>
        <taxon>Podarcis</taxon>
    </lineage>
</organism>
<feature type="transmembrane region" description="Helical" evidence="9">
    <location>
        <begin position="75"/>
        <end position="99"/>
    </location>
</feature>
<evidence type="ECO:0000256" key="6">
    <source>
        <dbReference type="ARBA" id="ARBA00023136"/>
    </source>
</evidence>
<dbReference type="InterPro" id="IPR017452">
    <property type="entry name" value="GPCR_Rhodpsn_7TM"/>
</dbReference>
<keyword evidence="4 9" id="KW-1133">Transmembrane helix</keyword>
<dbReference type="PRINTS" id="PR00237">
    <property type="entry name" value="GPCRRHODOPSN"/>
</dbReference>
<accession>A0A670J2Y9</accession>
<evidence type="ECO:0000313" key="11">
    <source>
        <dbReference type="Ensembl" id="ENSPMRP00000018621.1"/>
    </source>
</evidence>
<keyword evidence="7" id="KW-0675">Receptor</keyword>
<dbReference type="GO" id="GO:0004994">
    <property type="term" value="F:somatostatin receptor activity"/>
    <property type="evidence" value="ECO:0007669"/>
    <property type="project" value="TreeGrafter"/>
</dbReference>
<reference evidence="11 12" key="1">
    <citation type="journal article" date="2019" name="Proc. Natl. Acad. Sci. U.S.A.">
        <title>Regulatory changes in pterin and carotenoid genes underlie balanced color polymorphisms in the wall lizard.</title>
        <authorList>
            <person name="Andrade P."/>
            <person name="Pinho C."/>
            <person name="Perez I de Lanuza G."/>
            <person name="Afonso S."/>
            <person name="Brejcha J."/>
            <person name="Rubin C.J."/>
            <person name="Wallerman O."/>
            <person name="Pereira P."/>
            <person name="Sabatino S.J."/>
            <person name="Bellati A."/>
            <person name="Pellitteri-Rosa D."/>
            <person name="Bosakova Z."/>
            <person name="Bunikis I."/>
            <person name="Carretero M.A."/>
            <person name="Feiner N."/>
            <person name="Marsik P."/>
            <person name="Pauperio F."/>
            <person name="Salvi D."/>
            <person name="Soler L."/>
            <person name="While G.M."/>
            <person name="Uller T."/>
            <person name="Font E."/>
            <person name="Andersson L."/>
            <person name="Carneiro M."/>
        </authorList>
    </citation>
    <scope>NUCLEOTIDE SEQUENCE</scope>
</reference>
<reference evidence="11" key="3">
    <citation type="submission" date="2025-09" db="UniProtKB">
        <authorList>
            <consortium name="Ensembl"/>
        </authorList>
    </citation>
    <scope>IDENTIFICATION</scope>
</reference>
<feature type="transmembrane region" description="Helical" evidence="9">
    <location>
        <begin position="282"/>
        <end position="308"/>
    </location>
</feature>
<evidence type="ECO:0000256" key="9">
    <source>
        <dbReference type="SAM" id="Phobius"/>
    </source>
</evidence>
<protein>
    <recommendedName>
        <fullName evidence="10">G-protein coupled receptors family 1 profile domain-containing protein</fullName>
    </recommendedName>
</protein>
<dbReference type="PANTHER" id="PTHR24229:SF38">
    <property type="entry name" value="SOMATOSTATIN RECEPTOR TYPE 1"/>
    <property type="match status" value="1"/>
</dbReference>
<evidence type="ECO:0000256" key="8">
    <source>
        <dbReference type="ARBA" id="ARBA00023224"/>
    </source>
</evidence>
<dbReference type="Pfam" id="PF00001">
    <property type="entry name" value="7tm_1"/>
    <property type="match status" value="1"/>
</dbReference>
<dbReference type="PANTHER" id="PTHR24229">
    <property type="entry name" value="NEUROPEPTIDES RECEPTOR"/>
    <property type="match status" value="1"/>
</dbReference>
<evidence type="ECO:0000259" key="10">
    <source>
        <dbReference type="PROSITE" id="PS50262"/>
    </source>
</evidence>
<dbReference type="CDD" id="cd00637">
    <property type="entry name" value="7tm_classA_rhodopsin-like"/>
    <property type="match status" value="1"/>
</dbReference>
<dbReference type="Proteomes" id="UP000472272">
    <property type="component" value="Chromosome 6"/>
</dbReference>
<evidence type="ECO:0000256" key="5">
    <source>
        <dbReference type="ARBA" id="ARBA00023040"/>
    </source>
</evidence>
<keyword evidence="12" id="KW-1185">Reference proteome</keyword>
<feature type="transmembrane region" description="Helical" evidence="9">
    <location>
        <begin position="119"/>
        <end position="141"/>
    </location>
</feature>
<sequence>MLLTDATMDSNSSAGNGTSSGLSDLFLHYGRNVFAVLYVLFFLLGMPGNGLLLWILFRGLQRKSGSHISRLTEPLFLNIVILDLLFLLYNAPVMFGNILFRDWRLGRLLCVTNHSFSMWVSFAAFYSMLAIALLRYTAILHPMRVMPISQKQIVIGCGLIWVTCLVFSTPLWINYEIIHVEGQTYCVNQMAWKEVNLYLRLLGGVGFLPPTLLMVFCYLRIICTLKVRRGLSMHTASSLQVNWRASVMALVTMATLVVMWLPYWLVIFFIKYDQLLTTAPMYLAYHLTSLLAFANRCINPMICFCLSFQFQVYNKKVKVPLPVRASRDCVEQEFIISCPVACLRDPLRQRWRATDSLSLPYVTYTEPIRRKSYVVT</sequence>
<evidence type="ECO:0000256" key="7">
    <source>
        <dbReference type="ARBA" id="ARBA00023170"/>
    </source>
</evidence>
<feature type="transmembrane region" description="Helical" evidence="9">
    <location>
        <begin position="33"/>
        <end position="55"/>
    </location>
</feature>
<keyword evidence="8" id="KW-0807">Transducer</keyword>
<evidence type="ECO:0000256" key="1">
    <source>
        <dbReference type="ARBA" id="ARBA00004651"/>
    </source>
</evidence>
<evidence type="ECO:0000313" key="12">
    <source>
        <dbReference type="Proteomes" id="UP000472272"/>
    </source>
</evidence>
<evidence type="ECO:0000256" key="3">
    <source>
        <dbReference type="ARBA" id="ARBA00022692"/>
    </source>
</evidence>
<feature type="transmembrane region" description="Helical" evidence="9">
    <location>
        <begin position="197"/>
        <end position="222"/>
    </location>
</feature>
<dbReference type="GO" id="GO:0005886">
    <property type="term" value="C:plasma membrane"/>
    <property type="evidence" value="ECO:0007669"/>
    <property type="project" value="UniProtKB-SubCell"/>
</dbReference>
<dbReference type="GO" id="GO:0043005">
    <property type="term" value="C:neuron projection"/>
    <property type="evidence" value="ECO:0007669"/>
    <property type="project" value="TreeGrafter"/>
</dbReference>
<keyword evidence="6 9" id="KW-0472">Membrane</keyword>
<dbReference type="InterPro" id="IPR000276">
    <property type="entry name" value="GPCR_Rhodpsn"/>
</dbReference>
<proteinExistence type="predicted"/>
<feature type="domain" description="G-protein coupled receptors family 1 profile" evidence="10">
    <location>
        <begin position="48"/>
        <end position="303"/>
    </location>
</feature>
<feature type="transmembrane region" description="Helical" evidence="9">
    <location>
        <begin position="243"/>
        <end position="270"/>
    </location>
</feature>
<dbReference type="GeneTree" id="ENSGT01030000234518"/>
<feature type="transmembrane region" description="Helical" evidence="9">
    <location>
        <begin position="153"/>
        <end position="173"/>
    </location>
</feature>
<reference evidence="11" key="2">
    <citation type="submission" date="2025-08" db="UniProtKB">
        <authorList>
            <consortium name="Ensembl"/>
        </authorList>
    </citation>
    <scope>IDENTIFICATION</scope>
</reference>
<comment type="subcellular location">
    <subcellularLocation>
        <location evidence="1">Cell membrane</location>
        <topology evidence="1">Multi-pass membrane protein</topology>
    </subcellularLocation>
</comment>
<dbReference type="GO" id="GO:0071392">
    <property type="term" value="P:cellular response to estradiol stimulus"/>
    <property type="evidence" value="ECO:0007669"/>
    <property type="project" value="TreeGrafter"/>
</dbReference>
<dbReference type="AlphaFoldDB" id="A0A670J2Y9"/>